<feature type="region of interest" description="Disordered" evidence="1">
    <location>
        <begin position="92"/>
        <end position="201"/>
    </location>
</feature>
<feature type="region of interest" description="Disordered" evidence="1">
    <location>
        <begin position="1"/>
        <end position="22"/>
    </location>
</feature>
<reference evidence="2 3" key="1">
    <citation type="journal article" date="2012" name="PLoS Pathog.">
        <title>Diverse lifestyles and strategies of plant pathogenesis encoded in the genomes of eighteen Dothideomycetes fungi.</title>
        <authorList>
            <person name="Ohm R.A."/>
            <person name="Feau N."/>
            <person name="Henrissat B."/>
            <person name="Schoch C.L."/>
            <person name="Horwitz B.A."/>
            <person name="Barry K.W."/>
            <person name="Condon B.J."/>
            <person name="Copeland A.C."/>
            <person name="Dhillon B."/>
            <person name="Glaser F."/>
            <person name="Hesse C.N."/>
            <person name="Kosti I."/>
            <person name="LaButti K."/>
            <person name="Lindquist E.A."/>
            <person name="Lucas S."/>
            <person name="Salamov A.A."/>
            <person name="Bradshaw R.E."/>
            <person name="Ciuffetti L."/>
            <person name="Hamelin R.C."/>
            <person name="Kema G.H.J."/>
            <person name="Lawrence C."/>
            <person name="Scott J.A."/>
            <person name="Spatafora J.W."/>
            <person name="Turgeon B.G."/>
            <person name="de Wit P.J.G.M."/>
            <person name="Zhong S."/>
            <person name="Goodwin S.B."/>
            <person name="Grigoriev I.V."/>
        </authorList>
    </citation>
    <scope>NUCLEOTIDE SEQUENCE [LARGE SCALE GENOMIC DNA]</scope>
    <source>
        <strain evidence="2 3">UAMH 10762</strain>
    </source>
</reference>
<feature type="non-terminal residue" evidence="2">
    <location>
        <position position="1"/>
    </location>
</feature>
<feature type="compositionally biased region" description="Basic and acidic residues" evidence="1">
    <location>
        <begin position="113"/>
        <end position="135"/>
    </location>
</feature>
<protein>
    <submittedName>
        <fullName evidence="2">Uncharacterized protein</fullName>
    </submittedName>
</protein>
<organism evidence="2 3">
    <name type="scientific">Baudoinia panamericana (strain UAMH 10762)</name>
    <name type="common">Angels' share fungus</name>
    <name type="synonym">Baudoinia compniacensis (strain UAMH 10762)</name>
    <dbReference type="NCBI Taxonomy" id="717646"/>
    <lineage>
        <taxon>Eukaryota</taxon>
        <taxon>Fungi</taxon>
        <taxon>Dikarya</taxon>
        <taxon>Ascomycota</taxon>
        <taxon>Pezizomycotina</taxon>
        <taxon>Dothideomycetes</taxon>
        <taxon>Dothideomycetidae</taxon>
        <taxon>Mycosphaerellales</taxon>
        <taxon>Teratosphaeriaceae</taxon>
        <taxon>Baudoinia</taxon>
    </lineage>
</organism>
<name>M2MXK6_BAUPA</name>
<proteinExistence type="predicted"/>
<dbReference type="RefSeq" id="XP_007681458.1">
    <property type="nucleotide sequence ID" value="XM_007683268.1"/>
</dbReference>
<feature type="compositionally biased region" description="Basic residues" evidence="1">
    <location>
        <begin position="1"/>
        <end position="13"/>
    </location>
</feature>
<dbReference type="OrthoDB" id="5426872at2759"/>
<evidence type="ECO:0000256" key="1">
    <source>
        <dbReference type="SAM" id="MobiDB-lite"/>
    </source>
</evidence>
<gene>
    <name evidence="2" type="ORF">BAUCODRAFT_54618</name>
</gene>
<dbReference type="EMBL" id="KB445564">
    <property type="protein sequence ID" value="EMC91399.1"/>
    <property type="molecule type" value="Genomic_DNA"/>
</dbReference>
<dbReference type="KEGG" id="bcom:BAUCODRAFT_54618"/>
<accession>M2MXK6</accession>
<keyword evidence="3" id="KW-1185">Reference proteome</keyword>
<feature type="non-terminal residue" evidence="2">
    <location>
        <position position="201"/>
    </location>
</feature>
<dbReference type="OMA" id="DWQEREG"/>
<dbReference type="HOGENOM" id="CLU_104465_1_0_1"/>
<evidence type="ECO:0000313" key="2">
    <source>
        <dbReference type="EMBL" id="EMC91399.1"/>
    </source>
</evidence>
<dbReference type="AlphaFoldDB" id="M2MXK6"/>
<dbReference type="eggNOG" id="ENOG502SSNK">
    <property type="taxonomic scope" value="Eukaryota"/>
</dbReference>
<dbReference type="Proteomes" id="UP000011761">
    <property type="component" value="Unassembled WGS sequence"/>
</dbReference>
<feature type="compositionally biased region" description="Basic and acidic residues" evidence="1">
    <location>
        <begin position="158"/>
        <end position="170"/>
    </location>
</feature>
<sequence length="201" mass="22072">PPTHHHPSKRRRLSPTTTSDHLSTFLSLTETQPHLHPDAQLSREGIRFPTHTGSKGGLALHHLRRILAGLRGESLVAENDVERWTDDIGSEAAFGERTQAGAKGTVAGGEGDWQEREGYELEQRPLEGDVGDRDGAPVVRQNGAPPAVPHVTDEQADGDERAQAVMEAKRRGGKGKGLTESEKLARRAAKKERRRAEKRQK</sequence>
<dbReference type="GeneID" id="19115361"/>
<evidence type="ECO:0000313" key="3">
    <source>
        <dbReference type="Proteomes" id="UP000011761"/>
    </source>
</evidence>
<feature type="compositionally biased region" description="Basic residues" evidence="1">
    <location>
        <begin position="186"/>
        <end position="201"/>
    </location>
</feature>